<dbReference type="PANTHER" id="PTHR47959:SF1">
    <property type="entry name" value="ATP-DEPENDENT RNA HELICASE DBPA"/>
    <property type="match status" value="1"/>
</dbReference>
<dbReference type="GO" id="GO:0016787">
    <property type="term" value="F:hydrolase activity"/>
    <property type="evidence" value="ECO:0007669"/>
    <property type="project" value="UniProtKB-KW"/>
</dbReference>
<gene>
    <name evidence="10" type="ORF">CJ205_03520</name>
</gene>
<dbReference type="AlphaFoldDB" id="A0A2N6SNF1"/>
<dbReference type="PROSITE" id="PS51193">
    <property type="entry name" value="HELICASE_ATP_BIND_2"/>
    <property type="match status" value="1"/>
</dbReference>
<dbReference type="Pfam" id="PF00270">
    <property type="entry name" value="DEAD"/>
    <property type="match status" value="1"/>
</dbReference>
<evidence type="ECO:0000256" key="2">
    <source>
        <dbReference type="ARBA" id="ARBA00022801"/>
    </source>
</evidence>
<dbReference type="SUPFAM" id="SSF52540">
    <property type="entry name" value="P-loop containing nucleoside triphosphate hydrolases"/>
    <property type="match status" value="1"/>
</dbReference>
<dbReference type="GO" id="GO:0003676">
    <property type="term" value="F:nucleic acid binding"/>
    <property type="evidence" value="ECO:0007669"/>
    <property type="project" value="InterPro"/>
</dbReference>
<dbReference type="Pfam" id="PF00271">
    <property type="entry name" value="Helicase_C"/>
    <property type="match status" value="1"/>
</dbReference>
<organism evidence="10 11">
    <name type="scientific">Dolosicoccus paucivorans</name>
    <dbReference type="NCBI Taxonomy" id="84521"/>
    <lineage>
        <taxon>Bacteria</taxon>
        <taxon>Bacillati</taxon>
        <taxon>Bacillota</taxon>
        <taxon>Bacilli</taxon>
        <taxon>Lactobacillales</taxon>
        <taxon>Aerococcaceae</taxon>
        <taxon>Dolosicoccus</taxon>
    </lineage>
</organism>
<dbReference type="RefSeq" id="WP_102227633.1">
    <property type="nucleotide sequence ID" value="NZ_PNFY01000011.1"/>
</dbReference>
<dbReference type="InterPro" id="IPR001650">
    <property type="entry name" value="Helicase_C-like"/>
</dbReference>
<evidence type="ECO:0000259" key="7">
    <source>
        <dbReference type="PROSITE" id="PS51192"/>
    </source>
</evidence>
<protein>
    <submittedName>
        <fullName evidence="10">ATP-dependent helicase</fullName>
    </submittedName>
</protein>
<evidence type="ECO:0000256" key="5">
    <source>
        <dbReference type="ARBA" id="ARBA00038437"/>
    </source>
</evidence>
<name>A0A2N6SNF1_9LACT</name>
<dbReference type="GO" id="GO:0005829">
    <property type="term" value="C:cytosol"/>
    <property type="evidence" value="ECO:0007669"/>
    <property type="project" value="TreeGrafter"/>
</dbReference>
<dbReference type="InterPro" id="IPR050079">
    <property type="entry name" value="DEAD_box_RNA_helicase"/>
</dbReference>
<feature type="domain" description="Helicase C-terminal" evidence="9">
    <location>
        <begin position="221"/>
        <end position="365"/>
    </location>
</feature>
<dbReference type="CDD" id="cd18787">
    <property type="entry name" value="SF2_C_DEAD"/>
    <property type="match status" value="1"/>
</dbReference>
<dbReference type="InterPro" id="IPR027417">
    <property type="entry name" value="P-loop_NTPase"/>
</dbReference>
<dbReference type="InterPro" id="IPR011545">
    <property type="entry name" value="DEAD/DEAH_box_helicase_dom"/>
</dbReference>
<comment type="similarity">
    <text evidence="5">Belongs to the DEAD box helicase family.</text>
</comment>
<feature type="domain" description="Helicase ATP-binding" evidence="7">
    <location>
        <begin position="29"/>
        <end position="199"/>
    </location>
</feature>
<evidence type="ECO:0000256" key="3">
    <source>
        <dbReference type="ARBA" id="ARBA00022806"/>
    </source>
</evidence>
<dbReference type="GO" id="GO:0005524">
    <property type="term" value="F:ATP binding"/>
    <property type="evidence" value="ECO:0007669"/>
    <property type="project" value="UniProtKB-KW"/>
</dbReference>
<dbReference type="STRING" id="84521.SAMN04487994_10488"/>
<keyword evidence="1" id="KW-0547">Nucleotide-binding</keyword>
<accession>A0A2N6SNF1</accession>
<dbReference type="SMART" id="SM00487">
    <property type="entry name" value="DEXDc"/>
    <property type="match status" value="1"/>
</dbReference>
<dbReference type="InterPro" id="IPR044742">
    <property type="entry name" value="DEAD/DEAH_RhlB"/>
</dbReference>
<dbReference type="PROSITE" id="PS51192">
    <property type="entry name" value="HELICASE_ATP_BIND_1"/>
    <property type="match status" value="1"/>
</dbReference>
<evidence type="ECO:0000313" key="10">
    <source>
        <dbReference type="EMBL" id="PMC58581.1"/>
    </source>
</evidence>
<dbReference type="PANTHER" id="PTHR47959">
    <property type="entry name" value="ATP-DEPENDENT RNA HELICASE RHLE-RELATED"/>
    <property type="match status" value="1"/>
</dbReference>
<evidence type="ECO:0000256" key="1">
    <source>
        <dbReference type="ARBA" id="ARBA00022741"/>
    </source>
</evidence>
<feature type="compositionally biased region" description="Basic residues" evidence="6">
    <location>
        <begin position="371"/>
        <end position="400"/>
    </location>
</feature>
<dbReference type="SMART" id="SM00490">
    <property type="entry name" value="HELICc"/>
    <property type="match status" value="1"/>
</dbReference>
<dbReference type="PROSITE" id="PS51194">
    <property type="entry name" value="HELICASE_CTER"/>
    <property type="match status" value="1"/>
</dbReference>
<evidence type="ECO:0000256" key="6">
    <source>
        <dbReference type="SAM" id="MobiDB-lite"/>
    </source>
</evidence>
<dbReference type="GO" id="GO:0003724">
    <property type="term" value="F:RNA helicase activity"/>
    <property type="evidence" value="ECO:0007669"/>
    <property type="project" value="TreeGrafter"/>
</dbReference>
<feature type="region of interest" description="Disordered" evidence="6">
    <location>
        <begin position="365"/>
        <end position="400"/>
    </location>
</feature>
<keyword evidence="2" id="KW-0378">Hydrolase</keyword>
<dbReference type="Gene3D" id="3.40.50.300">
    <property type="entry name" value="P-loop containing nucleotide triphosphate hydrolases"/>
    <property type="match status" value="2"/>
</dbReference>
<keyword evidence="11" id="KW-1185">Reference proteome</keyword>
<keyword evidence="3 10" id="KW-0347">Helicase</keyword>
<sequence length="400" mass="45279">MTQQLLKALEPIWKQQGYQAMTPIQEELYQPIKEGKNIVATSPTGTGKTLAYLWPLLEEIQPQKGLQLLIIAPSQELVSQLGDVVNLWATPLNLKGQILLGGANFKRQVDALKAKPEIIIATPGRLNELAEKSSKLKFHLVKTIVFDEADYLMNPEHRQSMAKITKRLMRDVQKIWISATLNDTLRQIAQKEGELIQPEQTHHDLAIKHQYVLTPNRKKSDALRRLAHIDGMKGMVFFDQVHELEKTAAKLVHHGIPVAALHSDLSKQERELAMRLIHSGQVTFLLTTDVAARGLDIGDLPFIIHFNKPRTSDSYLHRSGRTGRSGKKGQVISLVNEQELKDLQDLLQSEGIALEAQALYEGQIEGADQVRRKKKNKTKHKHRKNKGKKRSKKQRKNKKG</sequence>
<dbReference type="CDD" id="cd00268">
    <property type="entry name" value="DEADc"/>
    <property type="match status" value="1"/>
</dbReference>
<evidence type="ECO:0000259" key="9">
    <source>
        <dbReference type="PROSITE" id="PS51194"/>
    </source>
</evidence>
<evidence type="ECO:0000313" key="11">
    <source>
        <dbReference type="Proteomes" id="UP000235682"/>
    </source>
</evidence>
<dbReference type="OrthoDB" id="9805696at2"/>
<evidence type="ECO:0000256" key="4">
    <source>
        <dbReference type="ARBA" id="ARBA00022840"/>
    </source>
</evidence>
<dbReference type="InterPro" id="IPR014013">
    <property type="entry name" value="Helic_SF1/SF2_ATP-bd_DinG/Rad3"/>
</dbReference>
<dbReference type="InterPro" id="IPR014001">
    <property type="entry name" value="Helicase_ATP-bd"/>
</dbReference>
<evidence type="ECO:0000259" key="8">
    <source>
        <dbReference type="PROSITE" id="PS51193"/>
    </source>
</evidence>
<proteinExistence type="inferred from homology"/>
<keyword evidence="4" id="KW-0067">ATP-binding</keyword>
<dbReference type="EMBL" id="PNHE01000010">
    <property type="protein sequence ID" value="PMC58581.1"/>
    <property type="molecule type" value="Genomic_DNA"/>
</dbReference>
<reference evidence="10 11" key="1">
    <citation type="submission" date="2017-09" db="EMBL/GenBank/DDBJ databases">
        <title>Bacterial strain isolated from the female urinary microbiota.</title>
        <authorList>
            <person name="Thomas-White K."/>
            <person name="Kumar N."/>
            <person name="Forster S."/>
            <person name="Putonti C."/>
            <person name="Lawley T."/>
            <person name="Wolfe A.J."/>
        </authorList>
    </citation>
    <scope>NUCLEOTIDE SEQUENCE [LARGE SCALE GENOMIC DNA]</scope>
    <source>
        <strain evidence="10 11">UMB0852</strain>
    </source>
</reference>
<feature type="domain" description="Helicase ATP-binding" evidence="8">
    <location>
        <begin position="1"/>
        <end position="350"/>
    </location>
</feature>
<dbReference type="Proteomes" id="UP000235682">
    <property type="component" value="Unassembled WGS sequence"/>
</dbReference>
<comment type="caution">
    <text evidence="10">The sequence shown here is derived from an EMBL/GenBank/DDBJ whole genome shotgun (WGS) entry which is preliminary data.</text>
</comment>